<dbReference type="EMBL" id="CP059733">
    <property type="protein sequence ID" value="WDE05214.1"/>
    <property type="molecule type" value="Genomic_DNA"/>
</dbReference>
<evidence type="ECO:0008006" key="3">
    <source>
        <dbReference type="Google" id="ProtNLM"/>
    </source>
</evidence>
<organism evidence="1 2">
    <name type="scientific">Thalassomonas viridans</name>
    <dbReference type="NCBI Taxonomy" id="137584"/>
    <lineage>
        <taxon>Bacteria</taxon>
        <taxon>Pseudomonadati</taxon>
        <taxon>Pseudomonadota</taxon>
        <taxon>Gammaproteobacteria</taxon>
        <taxon>Alteromonadales</taxon>
        <taxon>Colwelliaceae</taxon>
        <taxon>Thalassomonas</taxon>
    </lineage>
</organism>
<reference evidence="1 2" key="1">
    <citation type="journal article" date="2015" name="Genome Announc.">
        <title>Draft Genome Sequences of Marine Isolates of Thalassomonas viridans and Thalassomonas actiniarum.</title>
        <authorList>
            <person name="Olonade I."/>
            <person name="van Zyl L.J."/>
            <person name="Trindade M."/>
        </authorList>
    </citation>
    <scope>NUCLEOTIDE SEQUENCE [LARGE SCALE GENOMIC DNA]</scope>
    <source>
        <strain evidence="1 2">XOM25</strain>
    </source>
</reference>
<dbReference type="PANTHER" id="PTHR35279:SF1">
    <property type="entry name" value="ARABINANASE_LEVANSUCRASE_INVERTASE"/>
    <property type="match status" value="1"/>
</dbReference>
<proteinExistence type="predicted"/>
<dbReference type="RefSeq" id="WP_053047534.1">
    <property type="nucleotide sequence ID" value="NZ_CP059733.1"/>
</dbReference>
<dbReference type="PANTHER" id="PTHR35279">
    <property type="match status" value="1"/>
</dbReference>
<accession>A0AAE9Z352</accession>
<protein>
    <recommendedName>
        <fullName evidence="3">Glycosylase</fullName>
    </recommendedName>
</protein>
<keyword evidence="2" id="KW-1185">Reference proteome</keyword>
<dbReference type="SUPFAM" id="SSF75005">
    <property type="entry name" value="Arabinanase/levansucrase/invertase"/>
    <property type="match status" value="1"/>
</dbReference>
<dbReference type="Gene3D" id="2.115.10.20">
    <property type="entry name" value="Glycosyl hydrolase domain, family 43"/>
    <property type="match status" value="2"/>
</dbReference>
<evidence type="ECO:0000313" key="1">
    <source>
        <dbReference type="EMBL" id="WDE05214.1"/>
    </source>
</evidence>
<dbReference type="InterPro" id="IPR023296">
    <property type="entry name" value="Glyco_hydro_beta-prop_sf"/>
</dbReference>
<gene>
    <name evidence="1" type="ORF">SG34_028640</name>
</gene>
<reference evidence="1 2" key="2">
    <citation type="journal article" date="2022" name="Mar. Drugs">
        <title>Bioassay-Guided Fractionation Leads to the Detection of Cholic Acid Generated by the Rare Thalassomonas sp.</title>
        <authorList>
            <person name="Pheiffer F."/>
            <person name="Schneider Y.K."/>
            <person name="Hansen E.H."/>
            <person name="Andersen J.H."/>
            <person name="Isaksson J."/>
            <person name="Busche T."/>
            <person name="R C."/>
            <person name="Kalinowski J."/>
            <person name="Zyl L.V."/>
            <person name="Trindade M."/>
        </authorList>
    </citation>
    <scope>NUCLEOTIDE SEQUENCE [LARGE SCALE GENOMIC DNA]</scope>
    <source>
        <strain evidence="1 2">XOM25</strain>
    </source>
</reference>
<dbReference type="Proteomes" id="UP000032352">
    <property type="component" value="Chromosome"/>
</dbReference>
<evidence type="ECO:0000313" key="2">
    <source>
        <dbReference type="Proteomes" id="UP000032352"/>
    </source>
</evidence>
<sequence>MKWQKLGKIFDPADINLPNNCVEFARSPQALVFDDYVRIYFSAAEREPDGKLLSRVFYVDFDKSFKKMLGYSSREVIPLGELGSFDEHGIFPFNVYRHRDTLMAYTTGWNRKAAVSVDAAIGYATSTDGGKTFQKLGQGPVVAPSLHEPFLVGDAFVAHFDDSFYMWYIHGTKWLQDPANGAPQRVYKITSARSDDGIHWCKDNRHLISDVLDENECQALPAVIKIDQTYHMYFCYRHAIGFRDQAGKGYKLGYAFSTDLVNWTRDDANAGIGLSDTGWDSQMMCYPHVFHCDGKVYMLYNGNEFGRFGFGLARLESDTHNLNHKLK</sequence>
<dbReference type="KEGG" id="tvd:SG34_028640"/>
<name>A0AAE9Z352_9GAMM</name>
<dbReference type="AlphaFoldDB" id="A0AAE9Z352"/>